<accession>A0AAP0WVB1</accession>
<dbReference type="EC" id="4.2.99.18" evidence="2"/>
<organism evidence="5 6">
    <name type="scientific">Liquidambar formosana</name>
    <name type="common">Formosan gum</name>
    <dbReference type="NCBI Taxonomy" id="63359"/>
    <lineage>
        <taxon>Eukaryota</taxon>
        <taxon>Viridiplantae</taxon>
        <taxon>Streptophyta</taxon>
        <taxon>Embryophyta</taxon>
        <taxon>Tracheophyta</taxon>
        <taxon>Spermatophyta</taxon>
        <taxon>Magnoliopsida</taxon>
        <taxon>eudicotyledons</taxon>
        <taxon>Gunneridae</taxon>
        <taxon>Pentapetalae</taxon>
        <taxon>Saxifragales</taxon>
        <taxon>Altingiaceae</taxon>
        <taxon>Liquidambar</taxon>
    </lineage>
</organism>
<dbReference type="GO" id="GO:0140078">
    <property type="term" value="F:class I DNA-(apurinic or apyrimidinic site) endonuclease activity"/>
    <property type="evidence" value="ECO:0007669"/>
    <property type="project" value="UniProtKB-EC"/>
</dbReference>
<feature type="domain" description="HhH-GPD" evidence="4">
    <location>
        <begin position="234"/>
        <end position="394"/>
    </location>
</feature>
<comment type="caution">
    <text evidence="5">The sequence shown here is derived from an EMBL/GenBank/DDBJ whole genome shotgun (WGS) entry which is preliminary data.</text>
</comment>
<dbReference type="InterPro" id="IPR011257">
    <property type="entry name" value="DNA_glycosylase"/>
</dbReference>
<dbReference type="PANTHER" id="PTHR10242:SF7">
    <property type="entry name" value="HHH-GPD DOMAIN-CONTAINING PROTEIN"/>
    <property type="match status" value="1"/>
</dbReference>
<dbReference type="InterPro" id="IPR052054">
    <property type="entry name" value="Oxidative_DNA_repair_enzyme"/>
</dbReference>
<name>A0AAP0WVB1_LIQFO</name>
<comment type="catalytic activity">
    <reaction evidence="3">
        <text>2'-deoxyribonucleotide-(2'-deoxyribose 5'-phosphate)-2'-deoxyribonucleotide-DNA = a 3'-end 2'-deoxyribonucleotide-(2,3-dehydro-2,3-deoxyribose 5'-phosphate)-DNA + a 5'-end 5'-phospho-2'-deoxyribonucleoside-DNA + H(+)</text>
        <dbReference type="Rhea" id="RHEA:66592"/>
        <dbReference type="Rhea" id="RHEA-COMP:13180"/>
        <dbReference type="Rhea" id="RHEA-COMP:16897"/>
        <dbReference type="Rhea" id="RHEA-COMP:17067"/>
        <dbReference type="ChEBI" id="CHEBI:15378"/>
        <dbReference type="ChEBI" id="CHEBI:136412"/>
        <dbReference type="ChEBI" id="CHEBI:157695"/>
        <dbReference type="ChEBI" id="CHEBI:167181"/>
        <dbReference type="EC" id="4.2.99.18"/>
    </reaction>
</comment>
<reference evidence="5 6" key="1">
    <citation type="journal article" date="2024" name="Plant J.">
        <title>Genome sequences and population genomics reveal climatic adaptation and genomic divergence between two closely related sweetgum species.</title>
        <authorList>
            <person name="Xu W.Q."/>
            <person name="Ren C.Q."/>
            <person name="Zhang X.Y."/>
            <person name="Comes H.P."/>
            <person name="Liu X.H."/>
            <person name="Li Y.G."/>
            <person name="Kettle C.J."/>
            <person name="Jalonen R."/>
            <person name="Gaisberger H."/>
            <person name="Ma Y.Z."/>
            <person name="Qiu Y.X."/>
        </authorList>
    </citation>
    <scope>NUCLEOTIDE SEQUENCE [LARGE SCALE GENOMIC DNA]</scope>
    <source>
        <strain evidence="5">Hangzhou</strain>
    </source>
</reference>
<keyword evidence="6" id="KW-1185">Reference proteome</keyword>
<protein>
    <recommendedName>
        <fullName evidence="2">DNA-(apurinic or apyrimidinic site) lyase</fullName>
        <ecNumber evidence="2">4.2.99.18</ecNumber>
    </recommendedName>
</protein>
<dbReference type="AlphaFoldDB" id="A0AAP0WVB1"/>
<evidence type="ECO:0000259" key="4">
    <source>
        <dbReference type="SMART" id="SM00478"/>
    </source>
</evidence>
<evidence type="ECO:0000256" key="2">
    <source>
        <dbReference type="ARBA" id="ARBA00012720"/>
    </source>
</evidence>
<dbReference type="Gene3D" id="1.10.340.30">
    <property type="entry name" value="Hypothetical protein, domain 2"/>
    <property type="match status" value="1"/>
</dbReference>
<dbReference type="PANTHER" id="PTHR10242">
    <property type="entry name" value="8-OXOGUANINE DNA GLYCOSYLASE"/>
    <property type="match status" value="1"/>
</dbReference>
<evidence type="ECO:0000313" key="5">
    <source>
        <dbReference type="EMBL" id="KAK9278081.1"/>
    </source>
</evidence>
<evidence type="ECO:0000313" key="6">
    <source>
        <dbReference type="Proteomes" id="UP001415857"/>
    </source>
</evidence>
<dbReference type="GO" id="GO:0006285">
    <property type="term" value="P:base-excision repair, AP site formation"/>
    <property type="evidence" value="ECO:0007669"/>
    <property type="project" value="TreeGrafter"/>
</dbReference>
<dbReference type="InterPro" id="IPR003265">
    <property type="entry name" value="HhH-GPD_domain"/>
</dbReference>
<dbReference type="SMART" id="SM00478">
    <property type="entry name" value="ENDO3c"/>
    <property type="match status" value="1"/>
</dbReference>
<dbReference type="Proteomes" id="UP001415857">
    <property type="component" value="Unassembled WGS sequence"/>
</dbReference>
<dbReference type="EMBL" id="JBBPBK010000009">
    <property type="protein sequence ID" value="KAK9278081.1"/>
    <property type="molecule type" value="Genomic_DNA"/>
</dbReference>
<sequence length="417" mass="47921">MEQNDKGREVDEEETMAYCLLHLPLGECKATFNLEKAVCNHGFFMMAPNLWIPSTKTLQRPLRLADSTTSVTVSISHPHNHTCLHVRVQGTRHVPSADQQVILEQVARMLRISEKDERNMRAFQRVHSRAKEKGFGRVFRSPTLFEDCVKCILLCNCTLMRALNMARDLCKLQSELTVGLISHILEPQPNGEEFISNTMRKGLKRKQCTKKKNVKTKMRRKEATNIPSKVNKCVEANLNLQMSESNAPQLGNFPSSKELAALNEEILKNHCKLGYRARSILELARKFERGNLELDKFGKGFDMAYEKVYEKLMKIKGFGPFACANVKMCTGFYQEVPVDSETLRHMREMHGRESCNKGTIGNDVREIYEKYAPFQCLAYWLELWEYYENKFGKLSELPNSEYHTVTGSFKNGKMICP</sequence>
<gene>
    <name evidence="5" type="ORF">L1049_027639</name>
</gene>
<dbReference type="GO" id="GO:0034039">
    <property type="term" value="F:8-oxo-7,8-dihydroguanine DNA N-glycosylase activity"/>
    <property type="evidence" value="ECO:0007669"/>
    <property type="project" value="TreeGrafter"/>
</dbReference>
<proteinExistence type="inferred from homology"/>
<dbReference type="GO" id="GO:0005634">
    <property type="term" value="C:nucleus"/>
    <property type="evidence" value="ECO:0007669"/>
    <property type="project" value="TreeGrafter"/>
</dbReference>
<dbReference type="SUPFAM" id="SSF48150">
    <property type="entry name" value="DNA-glycosylase"/>
    <property type="match status" value="1"/>
</dbReference>
<comment type="similarity">
    <text evidence="1">Belongs to the type-1 OGG1 family.</text>
</comment>
<evidence type="ECO:0000256" key="3">
    <source>
        <dbReference type="ARBA" id="ARBA00044632"/>
    </source>
</evidence>
<evidence type="ECO:0000256" key="1">
    <source>
        <dbReference type="ARBA" id="ARBA00010679"/>
    </source>
</evidence>